<evidence type="ECO:0000313" key="3">
    <source>
        <dbReference type="Proteomes" id="UP000005867"/>
    </source>
</evidence>
<sequence>MLDIITRSVRVGLVFVIFSVLYTLFNVWWGGLLDVYPLLVGVYVMTFTSTVPYIVVNVSNALRNRSDGRWIITVGLSLALLSSLVAAMVKLGHLRAVLTPFVLSQLRFDSTLALSLALLGLAALVYLGSVVPEGRRLARAVYLSIVEEGDGEDGVETI</sequence>
<dbReference type="eggNOG" id="arCOG05668">
    <property type="taxonomic scope" value="Archaea"/>
</dbReference>
<name>G7VE11_9CREN</name>
<accession>G7VE11</accession>
<feature type="transmembrane region" description="Helical" evidence="1">
    <location>
        <begin position="112"/>
        <end position="131"/>
    </location>
</feature>
<dbReference type="Proteomes" id="UP000005867">
    <property type="component" value="Chromosome"/>
</dbReference>
<dbReference type="BioCyc" id="PSP1104324:GJSN-1331-MONOMER"/>
<keyword evidence="1" id="KW-0812">Transmembrane</keyword>
<keyword evidence="1" id="KW-0472">Membrane</keyword>
<organism evidence="2 3">
    <name type="scientific">Pyrobaculum ferrireducens</name>
    <dbReference type="NCBI Taxonomy" id="1104324"/>
    <lineage>
        <taxon>Archaea</taxon>
        <taxon>Thermoproteota</taxon>
        <taxon>Thermoprotei</taxon>
        <taxon>Thermoproteales</taxon>
        <taxon>Thermoproteaceae</taxon>
        <taxon>Pyrobaculum</taxon>
    </lineage>
</organism>
<dbReference type="OrthoDB" id="28871at2157"/>
<reference evidence="2 3" key="1">
    <citation type="journal article" date="2012" name="J. Bacteriol.">
        <title>Complete genome sequence of strain 1860, a crenarchaeon of the genus pyrobaculum able to grow with various electron acceptors.</title>
        <authorList>
            <person name="Mardanov A.V."/>
            <person name="Gumerov V.M."/>
            <person name="Slobodkina G.B."/>
            <person name="Beletsky A.V."/>
            <person name="Bonch-Osmolovskaya E.A."/>
            <person name="Ravin N.V."/>
            <person name="Skryabin K.G."/>
        </authorList>
    </citation>
    <scope>NUCLEOTIDE SEQUENCE [LARGE SCALE GENOMIC DNA]</scope>
    <source>
        <strain evidence="2 3">1860</strain>
    </source>
</reference>
<keyword evidence="3" id="KW-1185">Reference proteome</keyword>
<feature type="transmembrane region" description="Helical" evidence="1">
    <location>
        <begin position="12"/>
        <end position="29"/>
    </location>
</feature>
<dbReference type="GeneID" id="11595614"/>
<keyword evidence="1" id="KW-1133">Transmembrane helix</keyword>
<dbReference type="STRING" id="1104324.P186_1356"/>
<gene>
    <name evidence="2" type="ORF">P186_1356</name>
</gene>
<evidence type="ECO:0000256" key="1">
    <source>
        <dbReference type="SAM" id="Phobius"/>
    </source>
</evidence>
<evidence type="ECO:0000313" key="2">
    <source>
        <dbReference type="EMBL" id="AET32784.1"/>
    </source>
</evidence>
<feature type="transmembrane region" description="Helical" evidence="1">
    <location>
        <begin position="35"/>
        <end position="58"/>
    </location>
</feature>
<protein>
    <submittedName>
        <fullName evidence="2">Uncharacterized protein</fullName>
    </submittedName>
</protein>
<dbReference type="KEGG" id="pyr:P186_1356"/>
<dbReference type="RefSeq" id="WP_014288611.1">
    <property type="nucleotide sequence ID" value="NC_016645.1"/>
</dbReference>
<feature type="transmembrane region" description="Helical" evidence="1">
    <location>
        <begin position="70"/>
        <end position="92"/>
    </location>
</feature>
<proteinExistence type="predicted"/>
<dbReference type="EMBL" id="CP003098">
    <property type="protein sequence ID" value="AET32784.1"/>
    <property type="molecule type" value="Genomic_DNA"/>
</dbReference>
<dbReference type="AlphaFoldDB" id="G7VE11"/>
<dbReference type="HOGENOM" id="CLU_1656938_0_0_2"/>